<comment type="similarity">
    <text evidence="1">Belongs to the myoviridae tail sheath protein family.</text>
</comment>
<evidence type="ECO:0000256" key="1">
    <source>
        <dbReference type="ARBA" id="ARBA00008005"/>
    </source>
</evidence>
<accession>A0ABW0H948</accession>
<organism evidence="3 4">
    <name type="scientific">Bosea vestrisii</name>
    <dbReference type="NCBI Taxonomy" id="151416"/>
    <lineage>
        <taxon>Bacteria</taxon>
        <taxon>Pseudomonadati</taxon>
        <taxon>Pseudomonadota</taxon>
        <taxon>Alphaproteobacteria</taxon>
        <taxon>Hyphomicrobiales</taxon>
        <taxon>Boseaceae</taxon>
        <taxon>Bosea</taxon>
    </lineage>
</organism>
<evidence type="ECO:0000259" key="2">
    <source>
        <dbReference type="Pfam" id="PF04984"/>
    </source>
</evidence>
<dbReference type="EMBL" id="JBHSLV010000019">
    <property type="protein sequence ID" value="MFC5393155.1"/>
    <property type="molecule type" value="Genomic_DNA"/>
</dbReference>
<keyword evidence="4" id="KW-1185">Reference proteome</keyword>
<reference evidence="4" key="1">
    <citation type="journal article" date="2019" name="Int. J. Syst. Evol. Microbiol.">
        <title>The Global Catalogue of Microorganisms (GCM) 10K type strain sequencing project: providing services to taxonomists for standard genome sequencing and annotation.</title>
        <authorList>
            <consortium name="The Broad Institute Genomics Platform"/>
            <consortium name="The Broad Institute Genome Sequencing Center for Infectious Disease"/>
            <person name="Wu L."/>
            <person name="Ma J."/>
        </authorList>
    </citation>
    <scope>NUCLEOTIDE SEQUENCE [LARGE SCALE GENOMIC DNA]</scope>
    <source>
        <strain evidence="4">CGMCC 1.16326</strain>
    </source>
</reference>
<feature type="domain" description="Tail sheath protein subtilisin-like" evidence="2">
    <location>
        <begin position="204"/>
        <end position="361"/>
    </location>
</feature>
<sequence>MITLNEIPYDWRVKGTYIEVRPTYVRKGLVPFPAKGILFVQKLASGSAVAKQKYEITRPEDGTALFGHGSVGQQMVRTFKKGNKTSRVFAIALDDDPAGVKGVWTLTFSGAGAGTIPIYIQGRRVRYKATSVMTPTQHAAAAVLAINADPDMPFVATSAVAVVTLTAKHAGEVGNQIDIRFRKSIEDVLPGTLAIAVAQTTPGSGNPDVQDILDVIANEWYTDIAMAWDDAANLEVFTEDMAERYKAMGKKDAHGYVGHRGTYGELGTKGNLTNSPFLSPIGAKKAFQAPWEWAAALCAACMFNLTNDPARQMGAVPLVGLDAPDDVDCFEETERNLLLFQGISDWARLDDGTVVLQRVITAYKKSILNVDDDAWLDIMVPKTMTRIRYDWSAYFTLLYPRHKLAPDDSIAAHNNDHVVTPKKAHGSWAARCQLYARQAWIIDVSRTVDESAFELDENNKNRLVTQPRVNIIGNLIQMFGALEFEA</sequence>
<gene>
    <name evidence="3" type="ORF">ACFPPC_10970</name>
</gene>
<proteinExistence type="inferred from homology"/>
<evidence type="ECO:0000313" key="3">
    <source>
        <dbReference type="EMBL" id="MFC5393155.1"/>
    </source>
</evidence>
<dbReference type="RefSeq" id="WP_377008109.1">
    <property type="nucleotide sequence ID" value="NZ_JBHSLV010000019.1"/>
</dbReference>
<dbReference type="Proteomes" id="UP001596104">
    <property type="component" value="Unassembled WGS sequence"/>
</dbReference>
<comment type="caution">
    <text evidence="3">The sequence shown here is derived from an EMBL/GenBank/DDBJ whole genome shotgun (WGS) entry which is preliminary data.</text>
</comment>
<evidence type="ECO:0000313" key="4">
    <source>
        <dbReference type="Proteomes" id="UP001596104"/>
    </source>
</evidence>
<dbReference type="Pfam" id="PF04984">
    <property type="entry name" value="Phage_sheath_1"/>
    <property type="match status" value="1"/>
</dbReference>
<dbReference type="InterPro" id="IPR035089">
    <property type="entry name" value="Phage_sheath_subtilisin"/>
</dbReference>
<protein>
    <submittedName>
        <fullName evidence="3">Phage tail sheath subtilisin-like domain-containing protein</fullName>
    </submittedName>
</protein>
<name>A0ABW0H948_9HYPH</name>